<dbReference type="PIRSF" id="PIRSF006603">
    <property type="entry name" value="DinF"/>
    <property type="match status" value="1"/>
</dbReference>
<dbReference type="InterPro" id="IPR002528">
    <property type="entry name" value="MATE_fam"/>
</dbReference>
<keyword evidence="7" id="KW-1003">Cell membrane</keyword>
<evidence type="ECO:0000256" key="12">
    <source>
        <dbReference type="ARBA" id="ARBA00031636"/>
    </source>
</evidence>
<evidence type="ECO:0000256" key="11">
    <source>
        <dbReference type="ARBA" id="ARBA00023136"/>
    </source>
</evidence>
<feature type="transmembrane region" description="Helical" evidence="13">
    <location>
        <begin position="319"/>
        <end position="343"/>
    </location>
</feature>
<dbReference type="PANTHER" id="PTHR43298:SF2">
    <property type="entry name" value="FMN_FAD EXPORTER YEEO-RELATED"/>
    <property type="match status" value="1"/>
</dbReference>
<comment type="caution">
    <text evidence="14">The sequence shown here is derived from an EMBL/GenBank/DDBJ whole genome shotgun (WGS) entry which is preliminary data.</text>
</comment>
<sequence length="448" mass="48525">MIKDLTEGKPSAVLWKFSIPMFVSVIFQQLYNIADSAIAGKFAGESALAAVGASYPITMIFMAIAVGSNIGCSVIISQLFGGKRYEEMKTAVSTSLIASALLSVVLTVFGIFGSGLLMEMINTPSDVFDDGALYLRIYIGGFLFLFLYNICTGIFNSLGDSKTPLYFLIGSSLSNIFLDYWFVAGFHMGVAGVAWATFLAQGAACILAFFTLLYRLRQVKTKEKPPLFSGKMLKRISAIAIPSILQQSFISIGNIFIQWRVNSFGSSVIAGYSAAIKLNTFTITSFTTLANGLSSFTAQNMGGRKPERVSEGFQAGLKLAFLVAMPFAAAFFFFGGPLISLFLPSDAAGGTALSTGTMFLRIVSPFYFVVSVKLMADGVLRGAGAMKCFMITTFTDLILRVILAFLLSVPFASTGIWLSWPVGWSIATVLSVLFYKTGKWKPERTEER</sequence>
<organism evidence="14 15">
    <name type="scientific">Fusibacillus kribbianus</name>
    <dbReference type="NCBI Taxonomy" id="3044208"/>
    <lineage>
        <taxon>Bacteria</taxon>
        <taxon>Bacillati</taxon>
        <taxon>Bacillota</taxon>
        <taxon>Clostridia</taxon>
        <taxon>Lachnospirales</taxon>
        <taxon>Lachnospiraceae</taxon>
        <taxon>Fusibacillus</taxon>
    </lineage>
</organism>
<dbReference type="Pfam" id="PF01554">
    <property type="entry name" value="MatE"/>
    <property type="match status" value="2"/>
</dbReference>
<feature type="transmembrane region" description="Helical" evidence="13">
    <location>
        <begin position="358"/>
        <end position="376"/>
    </location>
</feature>
<feature type="transmembrane region" description="Helical" evidence="13">
    <location>
        <begin position="236"/>
        <end position="257"/>
    </location>
</feature>
<evidence type="ECO:0000256" key="3">
    <source>
        <dbReference type="ARBA" id="ARBA00010199"/>
    </source>
</evidence>
<evidence type="ECO:0000256" key="9">
    <source>
        <dbReference type="ARBA" id="ARBA00022989"/>
    </source>
</evidence>
<dbReference type="InterPro" id="IPR050222">
    <property type="entry name" value="MATE_MdtK"/>
</dbReference>
<feature type="transmembrane region" description="Helical" evidence="13">
    <location>
        <begin position="269"/>
        <end position="298"/>
    </location>
</feature>
<evidence type="ECO:0000256" key="10">
    <source>
        <dbReference type="ARBA" id="ARBA00023065"/>
    </source>
</evidence>
<protein>
    <recommendedName>
        <fullName evidence="4">Probable multidrug resistance protein NorM</fullName>
    </recommendedName>
    <alternativeName>
        <fullName evidence="12">Multidrug-efflux transporter</fullName>
    </alternativeName>
</protein>
<name>A0AAP4BBI8_9FIRM</name>
<feature type="transmembrane region" description="Helical" evidence="13">
    <location>
        <begin position="388"/>
        <end position="409"/>
    </location>
</feature>
<keyword evidence="9 13" id="KW-1133">Transmembrane helix</keyword>
<evidence type="ECO:0000256" key="6">
    <source>
        <dbReference type="ARBA" id="ARBA00022449"/>
    </source>
</evidence>
<keyword evidence="10" id="KW-0406">Ion transport</keyword>
<dbReference type="RefSeq" id="WP_283230044.1">
    <property type="nucleotide sequence ID" value="NZ_JASGBQ010000003.1"/>
</dbReference>
<dbReference type="GO" id="GO:0015297">
    <property type="term" value="F:antiporter activity"/>
    <property type="evidence" value="ECO:0007669"/>
    <property type="project" value="UniProtKB-KW"/>
</dbReference>
<proteinExistence type="inferred from homology"/>
<evidence type="ECO:0000256" key="7">
    <source>
        <dbReference type="ARBA" id="ARBA00022475"/>
    </source>
</evidence>
<dbReference type="CDD" id="cd13138">
    <property type="entry name" value="MATE_yoeA_like"/>
    <property type="match status" value="1"/>
</dbReference>
<evidence type="ECO:0000256" key="1">
    <source>
        <dbReference type="ARBA" id="ARBA00003408"/>
    </source>
</evidence>
<dbReference type="GO" id="GO:0042910">
    <property type="term" value="F:xenobiotic transmembrane transporter activity"/>
    <property type="evidence" value="ECO:0007669"/>
    <property type="project" value="InterPro"/>
</dbReference>
<evidence type="ECO:0000256" key="13">
    <source>
        <dbReference type="SAM" id="Phobius"/>
    </source>
</evidence>
<evidence type="ECO:0000313" key="15">
    <source>
        <dbReference type="Proteomes" id="UP001300383"/>
    </source>
</evidence>
<feature type="transmembrane region" description="Helical" evidence="13">
    <location>
        <begin position="165"/>
        <end position="183"/>
    </location>
</feature>
<dbReference type="InterPro" id="IPR048279">
    <property type="entry name" value="MdtK-like"/>
</dbReference>
<comment type="function">
    <text evidence="1">Multidrug efflux pump.</text>
</comment>
<evidence type="ECO:0000313" key="14">
    <source>
        <dbReference type="EMBL" id="MDI9241536.1"/>
    </source>
</evidence>
<dbReference type="NCBIfam" id="TIGR00797">
    <property type="entry name" value="matE"/>
    <property type="match status" value="1"/>
</dbReference>
<feature type="transmembrane region" description="Helical" evidence="13">
    <location>
        <begin position="137"/>
        <end position="158"/>
    </location>
</feature>
<keyword evidence="8 13" id="KW-0812">Transmembrane</keyword>
<gene>
    <name evidence="14" type="ORF">QJ036_03460</name>
</gene>
<dbReference type="GO" id="GO:0006811">
    <property type="term" value="P:monoatomic ion transport"/>
    <property type="evidence" value="ECO:0007669"/>
    <property type="project" value="UniProtKB-KW"/>
</dbReference>
<comment type="subcellular location">
    <subcellularLocation>
        <location evidence="2">Cell membrane</location>
        <topology evidence="2">Multi-pass membrane protein</topology>
    </subcellularLocation>
</comment>
<dbReference type="PANTHER" id="PTHR43298">
    <property type="entry name" value="MULTIDRUG RESISTANCE PROTEIN NORM-RELATED"/>
    <property type="match status" value="1"/>
</dbReference>
<keyword evidence="11 13" id="KW-0472">Membrane</keyword>
<accession>A0AAP4BBI8</accession>
<keyword evidence="15" id="KW-1185">Reference proteome</keyword>
<dbReference type="EMBL" id="JASGBQ010000003">
    <property type="protein sequence ID" value="MDI9241536.1"/>
    <property type="molecule type" value="Genomic_DNA"/>
</dbReference>
<evidence type="ECO:0000256" key="2">
    <source>
        <dbReference type="ARBA" id="ARBA00004651"/>
    </source>
</evidence>
<feature type="transmembrane region" description="Helical" evidence="13">
    <location>
        <begin position="12"/>
        <end position="33"/>
    </location>
</feature>
<feature type="transmembrane region" description="Helical" evidence="13">
    <location>
        <begin position="415"/>
        <end position="435"/>
    </location>
</feature>
<comment type="similarity">
    <text evidence="3">Belongs to the multi antimicrobial extrusion (MATE) (TC 2.A.66.1) family.</text>
</comment>
<evidence type="ECO:0000256" key="5">
    <source>
        <dbReference type="ARBA" id="ARBA00022448"/>
    </source>
</evidence>
<keyword evidence="5" id="KW-0813">Transport</keyword>
<feature type="transmembrane region" description="Helical" evidence="13">
    <location>
        <begin position="96"/>
        <end position="117"/>
    </location>
</feature>
<feature type="transmembrane region" description="Helical" evidence="13">
    <location>
        <begin position="53"/>
        <end position="76"/>
    </location>
</feature>
<evidence type="ECO:0000256" key="8">
    <source>
        <dbReference type="ARBA" id="ARBA00022692"/>
    </source>
</evidence>
<keyword evidence="6" id="KW-0050">Antiport</keyword>
<reference evidence="14 15" key="1">
    <citation type="submission" date="2023-05" db="EMBL/GenBank/DDBJ databases">
        <title>[ruminococcus] sp. nov., isolated from a pig farm feces dump.</title>
        <authorList>
            <person name="Chang Y.-H."/>
        </authorList>
    </citation>
    <scope>NUCLEOTIDE SEQUENCE [LARGE SCALE GENOMIC DNA]</scope>
    <source>
        <strain evidence="14 15">YH-rum2234</strain>
    </source>
</reference>
<evidence type="ECO:0000256" key="4">
    <source>
        <dbReference type="ARBA" id="ARBA00020268"/>
    </source>
</evidence>
<dbReference type="Proteomes" id="UP001300383">
    <property type="component" value="Unassembled WGS sequence"/>
</dbReference>
<feature type="transmembrane region" description="Helical" evidence="13">
    <location>
        <begin position="195"/>
        <end position="216"/>
    </location>
</feature>
<dbReference type="AlphaFoldDB" id="A0AAP4BBI8"/>
<dbReference type="GO" id="GO:0005886">
    <property type="term" value="C:plasma membrane"/>
    <property type="evidence" value="ECO:0007669"/>
    <property type="project" value="UniProtKB-SubCell"/>
</dbReference>